<evidence type="ECO:0000256" key="2">
    <source>
        <dbReference type="ARBA" id="ARBA00022525"/>
    </source>
</evidence>
<evidence type="ECO:0000259" key="7">
    <source>
        <dbReference type="Pfam" id="PF17210"/>
    </source>
</evidence>
<feature type="domain" description="SD-repeat containing protein B" evidence="7">
    <location>
        <begin position="499"/>
        <end position="567"/>
    </location>
</feature>
<evidence type="ECO:0000256" key="1">
    <source>
        <dbReference type="ARBA" id="ARBA00004613"/>
    </source>
</evidence>
<evidence type="ECO:0000256" key="5">
    <source>
        <dbReference type="SAM" id="Phobius"/>
    </source>
</evidence>
<reference evidence="8" key="1">
    <citation type="submission" date="2023-11" db="EMBL/GenBank/DDBJ databases">
        <title>Scrofimicrobium hongkongense sp. nov., isolated from a patient with peritonitis.</title>
        <authorList>
            <person name="Lao H.Y."/>
            <person name="Wong A.Y.P."/>
            <person name="Ng T.L."/>
            <person name="Wong R.Y.L."/>
            <person name="Yau M.C.Y."/>
            <person name="Lam J.Y.W."/>
            <person name="Siu G.K.H."/>
        </authorList>
    </citation>
    <scope>NUCLEOTIDE SEQUENCE</scope>
    <source>
        <strain evidence="8">R131</strain>
    </source>
</reference>
<feature type="region of interest" description="Disordered" evidence="4">
    <location>
        <begin position="70"/>
        <end position="99"/>
    </location>
</feature>
<keyword evidence="5" id="KW-1133">Transmembrane helix</keyword>
<evidence type="ECO:0000256" key="4">
    <source>
        <dbReference type="SAM" id="MobiDB-lite"/>
    </source>
</evidence>
<protein>
    <submittedName>
        <fullName evidence="8">SdrD B-like domain-containing protein</fullName>
    </submittedName>
</protein>
<feature type="compositionally biased region" description="Polar residues" evidence="4">
    <location>
        <begin position="812"/>
        <end position="828"/>
    </location>
</feature>
<dbReference type="Pfam" id="PF17210">
    <property type="entry name" value="SdrD_B"/>
    <property type="match status" value="1"/>
</dbReference>
<feature type="compositionally biased region" description="Polar residues" evidence="4">
    <location>
        <begin position="190"/>
        <end position="201"/>
    </location>
</feature>
<keyword evidence="2" id="KW-0964">Secreted</keyword>
<feature type="region of interest" description="Disordered" evidence="4">
    <location>
        <begin position="812"/>
        <end position="837"/>
    </location>
</feature>
<organism evidence="8">
    <name type="scientific">Scrofimicrobium appendicitidis</name>
    <dbReference type="NCBI Taxonomy" id="3079930"/>
    <lineage>
        <taxon>Bacteria</taxon>
        <taxon>Bacillati</taxon>
        <taxon>Actinomycetota</taxon>
        <taxon>Actinomycetes</taxon>
        <taxon>Actinomycetales</taxon>
        <taxon>Actinomycetaceae</taxon>
        <taxon>Scrofimicrobium</taxon>
    </lineage>
</organism>
<dbReference type="EMBL" id="CP138335">
    <property type="protein sequence ID" value="XBW07936.1"/>
    <property type="molecule type" value="Genomic_DNA"/>
</dbReference>
<dbReference type="RefSeq" id="WP_350258136.1">
    <property type="nucleotide sequence ID" value="NZ_CP138335.1"/>
</dbReference>
<evidence type="ECO:0000256" key="6">
    <source>
        <dbReference type="SAM" id="SignalP"/>
    </source>
</evidence>
<feature type="region of interest" description="Disordered" evidence="4">
    <location>
        <begin position="180"/>
        <end position="203"/>
    </location>
</feature>
<keyword evidence="3 6" id="KW-0732">Signal</keyword>
<dbReference type="GO" id="GO:0005975">
    <property type="term" value="P:carbohydrate metabolic process"/>
    <property type="evidence" value="ECO:0007669"/>
    <property type="project" value="UniProtKB-ARBA"/>
</dbReference>
<feature type="chain" id="PRO_5043425751" evidence="6">
    <location>
        <begin position="25"/>
        <end position="1260"/>
    </location>
</feature>
<dbReference type="AlphaFoldDB" id="A0AAU7V8G0"/>
<dbReference type="Gene3D" id="2.60.40.10">
    <property type="entry name" value="Immunoglobulins"/>
    <property type="match status" value="1"/>
</dbReference>
<evidence type="ECO:0000313" key="8">
    <source>
        <dbReference type="EMBL" id="XBW07936.1"/>
    </source>
</evidence>
<evidence type="ECO:0000256" key="3">
    <source>
        <dbReference type="ARBA" id="ARBA00022729"/>
    </source>
</evidence>
<name>A0AAU7V8G0_9ACTO</name>
<sequence length="1260" mass="131682">MKRSFATVSLATALILSSAAMVQAAPAAPVEPAITQALTGPDSQSGKSSIGVHQLLSAIDQSELIGSNDQIEPEQAGTGPDEFPMSGAEPDPMEAPVADPAESVELAQSEVEGPVSTPVGRATNPQIGDYSCQVPSDVVLDQHWGPVPNQPYQGLYRGTNRSKNIVIDPNKLYATSTTVRNHDSRPVTELSPSDATGTFRSTPAAIGNMTGPNYWSASSSDLTTMAIDGGANGARVGKSYLWSWAEASLTGSPALVSSLPPIGTARSNSISIAEVLNNSDGALTNNVHPNRIFFVPKPTSSSYRYWSGGEVDQRTGYLYLTSGEDSTLGNTFRMMIFDPATGNYAESGVMQPKTPADHSLFNGRFPASDMAIDGRGDAYVLVADVPTPNPGTGVSQQTTWLVKVEYRLGGGWIYSGVMPLWGKTGSTYQRIYGTNTWGMAFYEGKLYLSGVNQPGVGGGQAYTFAADPLTGLTTMVPGSAGASIYDLASAQMAAVLNGTVYRDLNRNGAQDASEPPLADQTIQLYTADGTVVGQQTTNMSGEYSFLVPPPSSDTTYYVRLVQPQVTVGATAVNAVQTGITFSTLCGIDRVQVQSYGQNLAPSTAPSRSGSYIDYPKQTLGATNGSQILTPSQMVLAAQYQVQAGSDDVTTVNFGVSVEGSWGDAGFRSTIAQDGPRHLNAVNAGDEPMVYLGENPGWYTDGATNNSHSATDDGVKAAWRGDGDPGDPETWVMFDPEQRVYALGTNYSFYATVQGERAANSTVRAWLQNRNTSSFPSTVTARASGGSAELRVMVPSTPALSSSQHYLRVNATSSGNQLDTDPFNNQPGSTGPYAPAKGSAASRASDWVIDGETEDYRLTLANAALHLSAQGAPGTYGFTLTNVSSAAPSSTSVTGVIPSDGSLQFFSSHAVNSVSAITNITLSLPAGVRVVGAVELLDVNGNVVGEASYSRNTNQLSIPTSVWSTARDLTLRLTTEVELKVQAVKEVATNDYGTGTSPVIPDHFEIVATDTDGQEVILNGGTPMVLDRDRTYTISERVAPGAPDQANFYLDAGLTCTDGSGGALPAGMFDPEARTITPDKLTPTVKCTWRNQAAEATLLPARVGGTSAGSGWQLQLQAAEAAFDANLTETAANSLIRPGKYDLSVGSVPTGTQVAGVERLNLDDPTCAPLAETLTNIPPDCWLPLSGTGLNGLTLAAGTHEVFRLVAVAGEELPALPLTGGLGAWVFAVLGGGGLLAAGALSGYRRWRIASAGTSAPQASD</sequence>
<keyword evidence="5" id="KW-0472">Membrane</keyword>
<dbReference type="KEGG" id="sapp:SAC06_09900"/>
<comment type="subcellular location">
    <subcellularLocation>
        <location evidence="1">Secreted</location>
    </subcellularLocation>
</comment>
<dbReference type="InterPro" id="IPR013783">
    <property type="entry name" value="Ig-like_fold"/>
</dbReference>
<feature type="transmembrane region" description="Helical" evidence="5">
    <location>
        <begin position="1221"/>
        <end position="1240"/>
    </location>
</feature>
<dbReference type="GO" id="GO:0005576">
    <property type="term" value="C:extracellular region"/>
    <property type="evidence" value="ECO:0007669"/>
    <property type="project" value="UniProtKB-SubCell"/>
</dbReference>
<feature type="signal peptide" evidence="6">
    <location>
        <begin position="1"/>
        <end position="24"/>
    </location>
</feature>
<dbReference type="InterPro" id="IPR033764">
    <property type="entry name" value="Sdr_B"/>
</dbReference>
<proteinExistence type="predicted"/>
<accession>A0AAU7V8G0</accession>
<feature type="region of interest" description="Disordered" evidence="4">
    <location>
        <begin position="105"/>
        <end position="124"/>
    </location>
</feature>
<dbReference type="SUPFAM" id="SSF117074">
    <property type="entry name" value="Hypothetical protein PA1324"/>
    <property type="match status" value="1"/>
</dbReference>
<keyword evidence="5" id="KW-0812">Transmembrane</keyword>
<gene>
    <name evidence="8" type="ORF">SAC06_09900</name>
</gene>